<accession>A0A7I9VAZ4</accession>
<name>A0A7I9VAZ4_9ACTN</name>
<gene>
    <name evidence="2" type="ORF">nbrc107696_28700</name>
</gene>
<dbReference type="RefSeq" id="WP_161896098.1">
    <property type="nucleotide sequence ID" value="NZ_BJOV01000005.1"/>
</dbReference>
<dbReference type="AlphaFoldDB" id="A0A7I9VAZ4"/>
<dbReference type="Pfam" id="PF12728">
    <property type="entry name" value="HTH_17"/>
    <property type="match status" value="1"/>
</dbReference>
<proteinExistence type="predicted"/>
<dbReference type="InterPro" id="IPR041657">
    <property type="entry name" value="HTH_17"/>
</dbReference>
<dbReference type="SUPFAM" id="SSF46955">
    <property type="entry name" value="Putative DNA-binding domain"/>
    <property type="match status" value="1"/>
</dbReference>
<keyword evidence="3" id="KW-1185">Reference proteome</keyword>
<reference evidence="3" key="1">
    <citation type="submission" date="2019-06" db="EMBL/GenBank/DDBJ databases">
        <title>Gordonia isolated from sludge of a wastewater treatment plant.</title>
        <authorList>
            <person name="Tamura T."/>
            <person name="Aoyama K."/>
            <person name="Kang Y."/>
            <person name="Saito S."/>
            <person name="Akiyama N."/>
            <person name="Yazawa K."/>
            <person name="Gonoi T."/>
            <person name="Mikami Y."/>
        </authorList>
    </citation>
    <scope>NUCLEOTIDE SEQUENCE [LARGE SCALE GENOMIC DNA]</scope>
    <source>
        <strain evidence="3">NBRC 107696</strain>
    </source>
</reference>
<dbReference type="Proteomes" id="UP000444960">
    <property type="component" value="Unassembled WGS sequence"/>
</dbReference>
<evidence type="ECO:0000313" key="3">
    <source>
        <dbReference type="Proteomes" id="UP000444960"/>
    </source>
</evidence>
<feature type="domain" description="Helix-turn-helix" evidence="1">
    <location>
        <begin position="12"/>
        <end position="56"/>
    </location>
</feature>
<comment type="caution">
    <text evidence="2">The sequence shown here is derived from an EMBL/GenBank/DDBJ whole genome shotgun (WGS) entry which is preliminary data.</text>
</comment>
<protein>
    <recommendedName>
        <fullName evidence="1">Helix-turn-helix domain-containing protein</fullName>
    </recommendedName>
</protein>
<dbReference type="EMBL" id="BJOV01000005">
    <property type="protein sequence ID" value="GEE02424.1"/>
    <property type="molecule type" value="Genomic_DNA"/>
</dbReference>
<dbReference type="OrthoDB" id="194758at2"/>
<dbReference type="InterPro" id="IPR009061">
    <property type="entry name" value="DNA-bd_dom_put_sf"/>
</dbReference>
<evidence type="ECO:0000313" key="2">
    <source>
        <dbReference type="EMBL" id="GEE02424.1"/>
    </source>
</evidence>
<sequence length="105" mass="11227">MLAVADPTQFTLSLAEAATRSGYNERHLRRLKDAGRLPAAKLKGALRFRPADVDALTRPRIADAEAEHEQLVAAIVAAAPAFSPARRAAIEAALRGAERQAATRT</sequence>
<organism evidence="2 3">
    <name type="scientific">Gordonia spumicola</name>
    <dbReference type="NCBI Taxonomy" id="589161"/>
    <lineage>
        <taxon>Bacteria</taxon>
        <taxon>Bacillati</taxon>
        <taxon>Actinomycetota</taxon>
        <taxon>Actinomycetes</taxon>
        <taxon>Mycobacteriales</taxon>
        <taxon>Gordoniaceae</taxon>
        <taxon>Gordonia</taxon>
    </lineage>
</organism>
<evidence type="ECO:0000259" key="1">
    <source>
        <dbReference type="Pfam" id="PF12728"/>
    </source>
</evidence>